<proteinExistence type="predicted"/>
<dbReference type="InterPro" id="IPR010693">
    <property type="entry name" value="Divergent_4Fe-4S_mono-cluster"/>
</dbReference>
<organism evidence="2 3">
    <name type="scientific">Glutamicibacter uratoxydans</name>
    <name type="common">Arthrobacter uratoxydans</name>
    <dbReference type="NCBI Taxonomy" id="43667"/>
    <lineage>
        <taxon>Bacteria</taxon>
        <taxon>Bacillati</taxon>
        <taxon>Actinomycetota</taxon>
        <taxon>Actinomycetes</taxon>
        <taxon>Micrococcales</taxon>
        <taxon>Micrococcaceae</taxon>
        <taxon>Glutamicibacter</taxon>
    </lineage>
</organism>
<dbReference type="RefSeq" id="WP_218024609.1">
    <property type="nucleotide sequence ID" value="NZ_BAAAJL010000007.1"/>
</dbReference>
<dbReference type="Proteomes" id="UP000316612">
    <property type="component" value="Unassembled WGS sequence"/>
</dbReference>
<dbReference type="EMBL" id="BJNY01000001">
    <property type="protein sequence ID" value="GED04593.1"/>
    <property type="molecule type" value="Genomic_DNA"/>
</dbReference>
<comment type="caution">
    <text evidence="2">The sequence shown here is derived from an EMBL/GenBank/DDBJ whole genome shotgun (WGS) entry which is preliminary data.</text>
</comment>
<dbReference type="Pfam" id="PF06902">
    <property type="entry name" value="Fer4_19"/>
    <property type="match status" value="1"/>
</dbReference>
<keyword evidence="3" id="KW-1185">Reference proteome</keyword>
<protein>
    <recommendedName>
        <fullName evidence="1">Divergent 4Fe-4S mono-cluster domain-containing protein</fullName>
    </recommendedName>
</protein>
<evidence type="ECO:0000259" key="1">
    <source>
        <dbReference type="Pfam" id="PF06902"/>
    </source>
</evidence>
<feature type="domain" description="Divergent 4Fe-4S mono-cluster" evidence="1">
    <location>
        <begin position="21"/>
        <end position="83"/>
    </location>
</feature>
<evidence type="ECO:0000313" key="3">
    <source>
        <dbReference type="Proteomes" id="UP000316612"/>
    </source>
</evidence>
<reference evidence="2 3" key="1">
    <citation type="submission" date="2019-06" db="EMBL/GenBank/DDBJ databases">
        <title>Whole genome shotgun sequence of Glutamicibacter uratoxydans NBRC 15515.</title>
        <authorList>
            <person name="Hosoyama A."/>
            <person name="Uohara A."/>
            <person name="Ohji S."/>
            <person name="Ichikawa N."/>
        </authorList>
    </citation>
    <scope>NUCLEOTIDE SEQUENCE [LARGE SCALE GENOMIC DNA]</scope>
    <source>
        <strain evidence="2 3">NBRC 15515</strain>
    </source>
</reference>
<evidence type="ECO:0000313" key="2">
    <source>
        <dbReference type="EMBL" id="GED04593.1"/>
    </source>
</evidence>
<sequence>MSNEQNMPTGANENKSKIREYAASEVVITWEASRCQHAKECVNGLPRVFKFGERPWIDPAAASVDEIVEVIDRCPSFALGYRTEDGLNRVAPAD</sequence>
<name>A0A4Y4DJ66_GLUUR</name>
<dbReference type="AlphaFoldDB" id="A0A4Y4DJ66"/>
<accession>A0A4Y4DJ66</accession>
<gene>
    <name evidence="2" type="ORF">AUR04nite_01250</name>
</gene>